<comment type="caution">
    <text evidence="2">The sequence shown here is derived from an EMBL/GenBank/DDBJ whole genome shotgun (WGS) entry which is preliminary data.</text>
</comment>
<proteinExistence type="predicted"/>
<evidence type="ECO:0000256" key="1">
    <source>
        <dbReference type="SAM" id="Coils"/>
    </source>
</evidence>
<keyword evidence="3" id="KW-1185">Reference proteome</keyword>
<protein>
    <submittedName>
        <fullName evidence="2">Uncharacterized protein</fullName>
    </submittedName>
</protein>
<dbReference type="EMBL" id="JBJQND010000009">
    <property type="protein sequence ID" value="KAL3867043.1"/>
    <property type="molecule type" value="Genomic_DNA"/>
</dbReference>
<keyword evidence="1" id="KW-0175">Coiled coil</keyword>
<sequence>MANFVIFRGFQNDKSVRLLTNMDLWKKYSDKMAKASQKFFEETMEIVQDMENDIGDLQIDTSENGIQWKTALELNVKAFRARAEAAQIVAEIDREAVGNLTSFVEDKKVTKEIKETEKEFKAAKKLFSKIADKLDAKHKKVTRTYRHLQKLRGTNVASENEIVKAQRELLKARNDFNSTSNKEEAKRQNLMHISGRYEIQAKQVTRDKINCLVSTWNKKFENHARISFDERTQNYDGLLAINKINVDEFIEELSEGRKCYVSSLAGAAGQEMLSVNT</sequence>
<feature type="coiled-coil region" evidence="1">
    <location>
        <begin position="148"/>
        <end position="182"/>
    </location>
</feature>
<dbReference type="Gene3D" id="1.20.1270.60">
    <property type="entry name" value="Arfaptin homology (AH) domain/BAR domain"/>
    <property type="match status" value="1"/>
</dbReference>
<evidence type="ECO:0000313" key="3">
    <source>
        <dbReference type="Proteomes" id="UP001634394"/>
    </source>
</evidence>
<dbReference type="AlphaFoldDB" id="A0ABD3W2X0"/>
<reference evidence="2 3" key="1">
    <citation type="submission" date="2024-11" db="EMBL/GenBank/DDBJ databases">
        <title>Chromosome-level genome assembly of the freshwater bivalve Anodonta woodiana.</title>
        <authorList>
            <person name="Chen X."/>
        </authorList>
    </citation>
    <scope>NUCLEOTIDE SEQUENCE [LARGE SCALE GENOMIC DNA]</scope>
    <source>
        <strain evidence="2">MN2024</strain>
        <tissue evidence="2">Gills</tissue>
    </source>
</reference>
<organism evidence="2 3">
    <name type="scientific">Sinanodonta woodiana</name>
    <name type="common">Chinese pond mussel</name>
    <name type="synonym">Anodonta woodiana</name>
    <dbReference type="NCBI Taxonomy" id="1069815"/>
    <lineage>
        <taxon>Eukaryota</taxon>
        <taxon>Metazoa</taxon>
        <taxon>Spiralia</taxon>
        <taxon>Lophotrochozoa</taxon>
        <taxon>Mollusca</taxon>
        <taxon>Bivalvia</taxon>
        <taxon>Autobranchia</taxon>
        <taxon>Heteroconchia</taxon>
        <taxon>Palaeoheterodonta</taxon>
        <taxon>Unionida</taxon>
        <taxon>Unionoidea</taxon>
        <taxon>Unionidae</taxon>
        <taxon>Unioninae</taxon>
        <taxon>Sinanodonta</taxon>
    </lineage>
</organism>
<accession>A0ABD3W2X0</accession>
<name>A0ABD3W2X0_SINWO</name>
<dbReference type="Proteomes" id="UP001634394">
    <property type="component" value="Unassembled WGS sequence"/>
</dbReference>
<gene>
    <name evidence="2" type="ORF">ACJMK2_044280</name>
</gene>
<evidence type="ECO:0000313" key="2">
    <source>
        <dbReference type="EMBL" id="KAL3867043.1"/>
    </source>
</evidence>
<dbReference type="InterPro" id="IPR027267">
    <property type="entry name" value="AH/BAR_dom_sf"/>
</dbReference>